<keyword evidence="2" id="KW-1185">Reference proteome</keyword>
<organism evidence="1 2">
    <name type="scientific">Phytoactinopolyspora halotolerans</name>
    <dbReference type="NCBI Taxonomy" id="1981512"/>
    <lineage>
        <taxon>Bacteria</taxon>
        <taxon>Bacillati</taxon>
        <taxon>Actinomycetota</taxon>
        <taxon>Actinomycetes</taxon>
        <taxon>Jiangellales</taxon>
        <taxon>Jiangellaceae</taxon>
        <taxon>Phytoactinopolyspora</taxon>
    </lineage>
</organism>
<evidence type="ECO:0000313" key="1">
    <source>
        <dbReference type="EMBL" id="NEE01905.1"/>
    </source>
</evidence>
<dbReference type="AlphaFoldDB" id="A0A6L9S912"/>
<dbReference type="EMBL" id="JAAGOA010000012">
    <property type="protein sequence ID" value="NEE01905.1"/>
    <property type="molecule type" value="Genomic_DNA"/>
</dbReference>
<proteinExistence type="predicted"/>
<dbReference type="Proteomes" id="UP000475214">
    <property type="component" value="Unassembled WGS sequence"/>
</dbReference>
<name>A0A6L9S912_9ACTN</name>
<dbReference type="RefSeq" id="WP_163740003.1">
    <property type="nucleotide sequence ID" value="NZ_JAAGOA010000012.1"/>
</dbReference>
<accession>A0A6L9S912</accession>
<protein>
    <submittedName>
        <fullName evidence="1">Uncharacterized protein</fullName>
    </submittedName>
</protein>
<evidence type="ECO:0000313" key="2">
    <source>
        <dbReference type="Proteomes" id="UP000475214"/>
    </source>
</evidence>
<comment type="caution">
    <text evidence="1">The sequence shown here is derived from an EMBL/GenBank/DDBJ whole genome shotgun (WGS) entry which is preliminary data.</text>
</comment>
<gene>
    <name evidence="1" type="ORF">G1H10_17160</name>
</gene>
<reference evidence="1 2" key="1">
    <citation type="submission" date="2020-02" db="EMBL/GenBank/DDBJ databases">
        <authorList>
            <person name="Li X.-J."/>
            <person name="Han X.-M."/>
        </authorList>
    </citation>
    <scope>NUCLEOTIDE SEQUENCE [LARGE SCALE GENOMIC DNA]</scope>
    <source>
        <strain evidence="1 2">CCTCC AB 2017055</strain>
    </source>
</reference>
<sequence>MTALIGPVRSLGVHADTARIRFGEASAASWNDAAQVGRYEVLLKASSAPTAVAVLTLDICRPADADESRDDYAHWALTHVLLDGHH</sequence>